<dbReference type="OrthoDB" id="27435at2759"/>
<dbReference type="InterPro" id="IPR050168">
    <property type="entry name" value="AAA_ATPase_domain"/>
</dbReference>
<dbReference type="InterPro" id="IPR003960">
    <property type="entry name" value="ATPase_AAA_CS"/>
</dbReference>
<dbReference type="GO" id="GO:0016887">
    <property type="term" value="F:ATP hydrolysis activity"/>
    <property type="evidence" value="ECO:0007669"/>
    <property type="project" value="InterPro"/>
</dbReference>
<dbReference type="Proteomes" id="UP000799439">
    <property type="component" value="Unassembled WGS sequence"/>
</dbReference>
<dbReference type="CDD" id="cd19481">
    <property type="entry name" value="RecA-like_protease"/>
    <property type="match status" value="1"/>
</dbReference>
<dbReference type="SMART" id="SM00382">
    <property type="entry name" value="AAA"/>
    <property type="match status" value="2"/>
</dbReference>
<dbReference type="InterPro" id="IPR003593">
    <property type="entry name" value="AAA+_ATPase"/>
</dbReference>
<dbReference type="Gene3D" id="1.10.8.60">
    <property type="match status" value="2"/>
</dbReference>
<dbReference type="EMBL" id="ML996085">
    <property type="protein sequence ID" value="KAF2153337.1"/>
    <property type="molecule type" value="Genomic_DNA"/>
</dbReference>
<dbReference type="GO" id="GO:0005524">
    <property type="term" value="F:ATP binding"/>
    <property type="evidence" value="ECO:0007669"/>
    <property type="project" value="UniProtKB-KW"/>
</dbReference>
<proteinExistence type="predicted"/>
<evidence type="ECO:0000259" key="4">
    <source>
        <dbReference type="SMART" id="SM00382"/>
    </source>
</evidence>
<dbReference type="PROSITE" id="PS00674">
    <property type="entry name" value="AAA"/>
    <property type="match status" value="1"/>
</dbReference>
<comment type="caution">
    <text evidence="5">The sequence shown here is derived from an EMBL/GenBank/DDBJ whole genome shotgun (WGS) entry which is preliminary data.</text>
</comment>
<keyword evidence="3" id="KW-0175">Coiled coil</keyword>
<evidence type="ECO:0000256" key="1">
    <source>
        <dbReference type="ARBA" id="ARBA00022741"/>
    </source>
</evidence>
<keyword evidence="2" id="KW-0067">ATP-binding</keyword>
<keyword evidence="1" id="KW-0547">Nucleotide-binding</keyword>
<dbReference type="Pfam" id="PF17862">
    <property type="entry name" value="AAA_lid_3"/>
    <property type="match status" value="1"/>
</dbReference>
<evidence type="ECO:0000256" key="2">
    <source>
        <dbReference type="ARBA" id="ARBA00022840"/>
    </source>
</evidence>
<dbReference type="InterPro" id="IPR003959">
    <property type="entry name" value="ATPase_AAA_core"/>
</dbReference>
<feature type="domain" description="AAA+ ATPase" evidence="4">
    <location>
        <begin position="239"/>
        <end position="370"/>
    </location>
</feature>
<dbReference type="Gene3D" id="3.40.50.300">
    <property type="entry name" value="P-loop containing nucleotide triphosphate hydrolases"/>
    <property type="match status" value="2"/>
</dbReference>
<gene>
    <name evidence="5" type="ORF">K461DRAFT_327684</name>
</gene>
<feature type="domain" description="AAA+ ATPase" evidence="4">
    <location>
        <begin position="507"/>
        <end position="641"/>
    </location>
</feature>
<accession>A0A9P4J0P8</accession>
<evidence type="ECO:0000256" key="3">
    <source>
        <dbReference type="ARBA" id="ARBA00023054"/>
    </source>
</evidence>
<dbReference type="InterPro" id="IPR027417">
    <property type="entry name" value="P-loop_NTPase"/>
</dbReference>
<organism evidence="5 6">
    <name type="scientific">Myriangium duriaei CBS 260.36</name>
    <dbReference type="NCBI Taxonomy" id="1168546"/>
    <lineage>
        <taxon>Eukaryota</taxon>
        <taxon>Fungi</taxon>
        <taxon>Dikarya</taxon>
        <taxon>Ascomycota</taxon>
        <taxon>Pezizomycotina</taxon>
        <taxon>Dothideomycetes</taxon>
        <taxon>Dothideomycetidae</taxon>
        <taxon>Myriangiales</taxon>
        <taxon>Myriangiaceae</taxon>
        <taxon>Myriangium</taxon>
    </lineage>
</organism>
<protein>
    <submittedName>
        <fullName evidence="5">AAA-domain-containing protein</fullName>
    </submittedName>
</protein>
<reference evidence="5" key="1">
    <citation type="journal article" date="2020" name="Stud. Mycol.">
        <title>101 Dothideomycetes genomes: a test case for predicting lifestyles and emergence of pathogens.</title>
        <authorList>
            <person name="Haridas S."/>
            <person name="Albert R."/>
            <person name="Binder M."/>
            <person name="Bloem J."/>
            <person name="Labutti K."/>
            <person name="Salamov A."/>
            <person name="Andreopoulos B."/>
            <person name="Baker S."/>
            <person name="Barry K."/>
            <person name="Bills G."/>
            <person name="Bluhm B."/>
            <person name="Cannon C."/>
            <person name="Castanera R."/>
            <person name="Culley D."/>
            <person name="Daum C."/>
            <person name="Ezra D."/>
            <person name="Gonzalez J."/>
            <person name="Henrissat B."/>
            <person name="Kuo A."/>
            <person name="Liang C."/>
            <person name="Lipzen A."/>
            <person name="Lutzoni F."/>
            <person name="Magnuson J."/>
            <person name="Mondo S."/>
            <person name="Nolan M."/>
            <person name="Ohm R."/>
            <person name="Pangilinan J."/>
            <person name="Park H.-J."/>
            <person name="Ramirez L."/>
            <person name="Alfaro M."/>
            <person name="Sun H."/>
            <person name="Tritt A."/>
            <person name="Yoshinaga Y."/>
            <person name="Zwiers L.-H."/>
            <person name="Turgeon B."/>
            <person name="Goodwin S."/>
            <person name="Spatafora J."/>
            <person name="Crous P."/>
            <person name="Grigoriev I."/>
        </authorList>
    </citation>
    <scope>NUCLEOTIDE SEQUENCE</scope>
    <source>
        <strain evidence="5">CBS 260.36</strain>
    </source>
</reference>
<dbReference type="InterPro" id="IPR041569">
    <property type="entry name" value="AAA_lid_3"/>
</dbReference>
<dbReference type="GO" id="GO:0005737">
    <property type="term" value="C:cytoplasm"/>
    <property type="evidence" value="ECO:0007669"/>
    <property type="project" value="TreeGrafter"/>
</dbReference>
<keyword evidence="6" id="KW-1185">Reference proteome</keyword>
<dbReference type="AlphaFoldDB" id="A0A9P4J0P8"/>
<evidence type="ECO:0000313" key="5">
    <source>
        <dbReference type="EMBL" id="KAF2153337.1"/>
    </source>
</evidence>
<name>A0A9P4J0P8_9PEZI</name>
<sequence length="735" mass="79375">MAPDEAVDFTVRPLPRTNTLDGAFRIHLTTKDLDSLGVKPGELCSLRTAEGTTGTGIAWRSTDANTKTNTPHVKLTDTYRDAFNLKLGNQVSISKSGGKIFHADRVIITDVSELAASEEAKDDDCWAIRCAHILGNVEAIANGIAFEATSRKGLRKRFLIESINSSTRESSSLFFVDDHTKLIMQDESAGPTPGLRVSSLTIISDGIKGLDNELAVLNKILSRLMGEIGGHRLSERHRRQGGVLLCGPSGTGKSLIVDRIASAPWRKVLRIDRGTLSGTSTRMQATIASAFTEALAQQPSVIIMDDLHSIAGSQRDGADVNVADMLVQELDRLKRSRVLVIATAPHPSAVNSILRRPRRLGKELEIPIPDQKARVEILKAIHSGITGSSSDPDFDLVAESIGARTHGYVGADLEKLYEAADDHALDALEDTERVPGRQFPEIILTIEDFEHAMLETRPTAMNEIFVSPPKMSWVQIGGCEDIKQLLSEGFEWSLKHQDVLDVFKLPGDRGVLLYGPPGCSKTMTAQAIAAESGMNFLAVKGGELISMYVGESERAIREVFRKARAAAPSIIFFDEIDAIAGERGSGQSGLNTVTTLLNEMDGIEGLKGVLVLAATNKPETLDPALLRPGRFDNIRYIGPPNTAARRDIFKVKTAGLPIAADVDFDALGAATDGFSGADIAAVCIDATKRAVRNTDAIVPVSAADFEAVLQTARSSIPADMVEDFERWSAGVSRRR</sequence>
<dbReference type="PANTHER" id="PTHR23077:SF27">
    <property type="entry name" value="ATPASE FAMILY GENE 2 PROTEIN HOMOLOG A"/>
    <property type="match status" value="1"/>
</dbReference>
<dbReference type="SUPFAM" id="SSF52540">
    <property type="entry name" value="P-loop containing nucleoside triphosphate hydrolases"/>
    <property type="match status" value="2"/>
</dbReference>
<dbReference type="Pfam" id="PF00004">
    <property type="entry name" value="AAA"/>
    <property type="match status" value="2"/>
</dbReference>
<evidence type="ECO:0000313" key="6">
    <source>
        <dbReference type="Proteomes" id="UP000799439"/>
    </source>
</evidence>
<dbReference type="FunFam" id="3.40.50.300:FF:001025">
    <property type="entry name" value="ATPase family, AAA domain-containing 2B"/>
    <property type="match status" value="1"/>
</dbReference>
<dbReference type="PANTHER" id="PTHR23077">
    <property type="entry name" value="AAA-FAMILY ATPASE"/>
    <property type="match status" value="1"/>
</dbReference>